<proteinExistence type="inferred from homology"/>
<comment type="caution">
    <text evidence="5">The sequence shown here is derived from an EMBL/GenBank/DDBJ whole genome shotgun (WGS) entry which is preliminary data.</text>
</comment>
<dbReference type="GO" id="GO:0005829">
    <property type="term" value="C:cytosol"/>
    <property type="evidence" value="ECO:0007669"/>
    <property type="project" value="TreeGrafter"/>
</dbReference>
<feature type="active site" description="Schiff-base intermediate with substrate" evidence="3">
    <location>
        <position position="185"/>
    </location>
</feature>
<dbReference type="PRINTS" id="PR00146">
    <property type="entry name" value="DHPICSNTHASE"/>
</dbReference>
<organism evidence="5 6">
    <name type="scientific">Paenibacillus ginsengarvi</name>
    <dbReference type="NCBI Taxonomy" id="400777"/>
    <lineage>
        <taxon>Bacteria</taxon>
        <taxon>Bacillati</taxon>
        <taxon>Bacillota</taxon>
        <taxon>Bacilli</taxon>
        <taxon>Bacillales</taxon>
        <taxon>Paenibacillaceae</taxon>
        <taxon>Paenibacillus</taxon>
    </lineage>
</organism>
<dbReference type="PANTHER" id="PTHR42849">
    <property type="entry name" value="N-ACETYLNEURAMINATE LYASE"/>
    <property type="match status" value="1"/>
</dbReference>
<dbReference type="AlphaFoldDB" id="A0A3B0AL75"/>
<evidence type="ECO:0000256" key="3">
    <source>
        <dbReference type="PIRSR" id="PIRSR001365-1"/>
    </source>
</evidence>
<dbReference type="SUPFAM" id="SSF51569">
    <property type="entry name" value="Aldolase"/>
    <property type="match status" value="1"/>
</dbReference>
<feature type="binding site" evidence="4">
    <location>
        <position position="227"/>
    </location>
    <ligand>
        <name>pyruvate</name>
        <dbReference type="ChEBI" id="CHEBI:15361"/>
    </ligand>
</feature>
<evidence type="ECO:0000256" key="2">
    <source>
        <dbReference type="PIRNR" id="PIRNR001365"/>
    </source>
</evidence>
<evidence type="ECO:0000313" key="6">
    <source>
        <dbReference type="Proteomes" id="UP000282311"/>
    </source>
</evidence>
<feature type="binding site" evidence="4">
    <location>
        <position position="69"/>
    </location>
    <ligand>
        <name>pyruvate</name>
        <dbReference type="ChEBI" id="CHEBI:15361"/>
    </ligand>
</feature>
<dbReference type="Proteomes" id="UP000282311">
    <property type="component" value="Unassembled WGS sequence"/>
</dbReference>
<sequence>MVRRFRLKRNIQTDRTGDSMLSVDSFHGIIPALLTPYDPSGAISEQATRRLVRHLLEKGVNGFYAGGSTGEGLLQSSEERERFLDIVVDEVQGAVPVIAHVGALDTATCIRLAKYAERVGADAVSSVAPFYYKHGQEQVRGHYLDIAMAADIPLILYHIPDLTGVHSSVRFYEQLAASDKIVGVKYTAKDTFELQQLIEACGPDFRVFNGPDECLLAGLAVGCCGAIGSTYNMMPELFVELYRTFRAGAVGEARSLQAQANRVIAELLKYDFIAFEKEILRLQGIDVGLPRKPLQQLTDEERAHIGAFARQFAILGIGGAATERSA</sequence>
<dbReference type="PIRSF" id="PIRSF001365">
    <property type="entry name" value="DHDPS"/>
    <property type="match status" value="1"/>
</dbReference>
<dbReference type="Gene3D" id="3.20.20.70">
    <property type="entry name" value="Aldolase class I"/>
    <property type="match status" value="1"/>
</dbReference>
<dbReference type="SMART" id="SM01130">
    <property type="entry name" value="DHDPS"/>
    <property type="match status" value="1"/>
</dbReference>
<feature type="active site" description="Proton donor/acceptor" evidence="3">
    <location>
        <position position="157"/>
    </location>
</feature>
<gene>
    <name evidence="5" type="ORF">D7M11_35515</name>
</gene>
<dbReference type="GO" id="GO:0019262">
    <property type="term" value="P:N-acetylneuraminate catabolic process"/>
    <property type="evidence" value="ECO:0007669"/>
    <property type="project" value="TreeGrafter"/>
</dbReference>
<protein>
    <submittedName>
        <fullName evidence="5">N-acetylneuraminate lyase</fullName>
        <ecNumber evidence="5">4.1.3.3</ecNumber>
    </submittedName>
</protein>
<comment type="similarity">
    <text evidence="2">Belongs to the DapA family.</text>
</comment>
<dbReference type="Pfam" id="PF00701">
    <property type="entry name" value="DHDPS"/>
    <property type="match status" value="1"/>
</dbReference>
<reference evidence="5 6" key="1">
    <citation type="journal article" date="2007" name="Int. J. Syst. Evol. Microbiol.">
        <title>Paenibacillus ginsengarvi sp. nov., isolated from soil from ginseng cultivation.</title>
        <authorList>
            <person name="Yoon M.H."/>
            <person name="Ten L.N."/>
            <person name="Im W.T."/>
        </authorList>
    </citation>
    <scope>NUCLEOTIDE SEQUENCE [LARGE SCALE GENOMIC DNA]</scope>
    <source>
        <strain evidence="5 6">KCTC 13059</strain>
    </source>
</reference>
<evidence type="ECO:0000256" key="4">
    <source>
        <dbReference type="PIRSR" id="PIRSR001365-2"/>
    </source>
</evidence>
<name>A0A3B0AL75_9BACL</name>
<evidence type="ECO:0000256" key="1">
    <source>
        <dbReference type="ARBA" id="ARBA00023239"/>
    </source>
</evidence>
<dbReference type="EC" id="4.1.3.3" evidence="5"/>
<accession>A0A3B0AL75</accession>
<dbReference type="GO" id="GO:0008747">
    <property type="term" value="F:N-acetylneuraminate lyase activity"/>
    <property type="evidence" value="ECO:0007669"/>
    <property type="project" value="UniProtKB-EC"/>
</dbReference>
<dbReference type="InterPro" id="IPR013785">
    <property type="entry name" value="Aldolase_TIM"/>
</dbReference>
<dbReference type="EMBL" id="RBAH01000053">
    <property type="protein sequence ID" value="RKN61333.1"/>
    <property type="molecule type" value="Genomic_DNA"/>
</dbReference>
<dbReference type="NCBIfam" id="NF003164">
    <property type="entry name" value="PRK04147.1"/>
    <property type="match status" value="1"/>
</dbReference>
<dbReference type="InterPro" id="IPR002220">
    <property type="entry name" value="DapA-like"/>
</dbReference>
<dbReference type="PANTHER" id="PTHR42849:SF1">
    <property type="entry name" value="N-ACETYLNEURAMINATE LYASE"/>
    <property type="match status" value="1"/>
</dbReference>
<keyword evidence="6" id="KW-1185">Reference proteome</keyword>
<evidence type="ECO:0000313" key="5">
    <source>
        <dbReference type="EMBL" id="RKN61333.1"/>
    </source>
</evidence>
<keyword evidence="1 2" id="KW-0456">Lyase</keyword>